<feature type="signal peptide" evidence="1">
    <location>
        <begin position="1"/>
        <end position="24"/>
    </location>
</feature>
<feature type="chain" id="PRO_5020274711" description="Lipoprotein" evidence="1">
    <location>
        <begin position="25"/>
        <end position="150"/>
    </location>
</feature>
<dbReference type="Proteomes" id="UP000294194">
    <property type="component" value="Unassembled WGS sequence"/>
</dbReference>
<comment type="caution">
    <text evidence="2">The sequence shown here is derived from an EMBL/GenBank/DDBJ whole genome shotgun (WGS) entry which is preliminary data.</text>
</comment>
<dbReference type="PROSITE" id="PS51257">
    <property type="entry name" value="PROKAR_LIPOPROTEIN"/>
    <property type="match status" value="1"/>
</dbReference>
<evidence type="ECO:0000256" key="1">
    <source>
        <dbReference type="SAM" id="SignalP"/>
    </source>
</evidence>
<accession>A0A4Q9GT87</accession>
<protein>
    <recommendedName>
        <fullName evidence="4">Lipoprotein</fullName>
    </recommendedName>
</protein>
<organism evidence="2 3">
    <name type="scientific">Glaciihabitans arcticus</name>
    <dbReference type="NCBI Taxonomy" id="2668039"/>
    <lineage>
        <taxon>Bacteria</taxon>
        <taxon>Bacillati</taxon>
        <taxon>Actinomycetota</taxon>
        <taxon>Actinomycetes</taxon>
        <taxon>Micrococcales</taxon>
        <taxon>Microbacteriaceae</taxon>
        <taxon>Glaciihabitans</taxon>
    </lineage>
</organism>
<dbReference type="RefSeq" id="WP_130981485.1">
    <property type="nucleotide sequence ID" value="NZ_SISG01000001.1"/>
</dbReference>
<gene>
    <name evidence="2" type="ORF">EYE40_08165</name>
</gene>
<dbReference type="EMBL" id="SISG01000001">
    <property type="protein sequence ID" value="TBN57374.1"/>
    <property type="molecule type" value="Genomic_DNA"/>
</dbReference>
<evidence type="ECO:0000313" key="2">
    <source>
        <dbReference type="EMBL" id="TBN57374.1"/>
    </source>
</evidence>
<proteinExistence type="predicted"/>
<keyword evidence="3" id="KW-1185">Reference proteome</keyword>
<keyword evidence="1" id="KW-0732">Signal</keyword>
<evidence type="ECO:0000313" key="3">
    <source>
        <dbReference type="Proteomes" id="UP000294194"/>
    </source>
</evidence>
<sequence>MKRLLLVALILAAGLTGCTQTTCASWVDFRTPAEMADSADLVIVGEETGTDGVTFSMGVSATAHTVRVDEVLKGELDVAEIRVVSLPDSCGATGDFYPEGDPIEVDGPAEFFLVRSDGNWTSLTPFESAAVIPAEGTLPWNPTPTPTPTP</sequence>
<name>A0A4Q9GT87_9MICO</name>
<dbReference type="AlphaFoldDB" id="A0A4Q9GT87"/>
<reference evidence="3" key="1">
    <citation type="submission" date="2019-02" db="EMBL/GenBank/DDBJ databases">
        <title>Glaciihabitans arcticus sp. nov., a psychrotolerant bacterium isolated from polar soil.</title>
        <authorList>
            <person name="Dahal R.H."/>
        </authorList>
    </citation>
    <scope>NUCLEOTIDE SEQUENCE [LARGE SCALE GENOMIC DNA]</scope>
    <source>
        <strain evidence="3">RP-3-7</strain>
    </source>
</reference>
<evidence type="ECO:0008006" key="4">
    <source>
        <dbReference type="Google" id="ProtNLM"/>
    </source>
</evidence>